<proteinExistence type="inferred from homology"/>
<organism evidence="6 7">
    <name type="scientific">Sphingobium yanoikuyae</name>
    <name type="common">Sphingomonas yanoikuyae</name>
    <dbReference type="NCBI Taxonomy" id="13690"/>
    <lineage>
        <taxon>Bacteria</taxon>
        <taxon>Pseudomonadati</taxon>
        <taxon>Pseudomonadota</taxon>
        <taxon>Alphaproteobacteria</taxon>
        <taxon>Sphingomonadales</taxon>
        <taxon>Sphingomonadaceae</taxon>
        <taxon>Sphingobium</taxon>
    </lineage>
</organism>
<evidence type="ECO:0000259" key="5">
    <source>
        <dbReference type="SMART" id="SM00849"/>
    </source>
</evidence>
<evidence type="ECO:0000313" key="6">
    <source>
        <dbReference type="EMBL" id="ATI79993.1"/>
    </source>
</evidence>
<sequence length="293" mass="31599">MSLKIYPINLGNMSLDASGLVLFRTPGVQVTIPILGFLILGGQEPILVDTGSRSVEQFEAFGLPYEVTEQMTIDYHLAAHGLKRSDIRHIVHTHGHLDHVGQDFTFPLTTQVSMARQELQFMASGIMGPGMYTSLDTKHLIDRLHSRGSLRLFDVDGTFEEEVIPGVAIRLSGGHTPGSISVLVETDEGIANISGDIAYNLKDQIIEPILDQAAHEPTITANRAMSSLEEKRAIKRALASSRFLLPSHDVPALIEGGRIIGLAHDAISNPTLDVTKAASYAPLVTPVNLGAAA</sequence>
<reference evidence="6 7" key="1">
    <citation type="submission" date="2017-10" db="EMBL/GenBank/DDBJ databases">
        <title>Sphingobium yanoikuyae S72.</title>
        <authorList>
            <person name="Sanchez E."/>
            <person name="Bustos P."/>
            <person name="Mendoza P."/>
            <person name="Guo X."/>
            <person name="Mendoza A."/>
        </authorList>
    </citation>
    <scope>NUCLEOTIDE SEQUENCE [LARGE SCALE GENOMIC DNA]</scope>
    <source>
        <strain evidence="6 7">S72</strain>
    </source>
</reference>
<evidence type="ECO:0000256" key="2">
    <source>
        <dbReference type="ARBA" id="ARBA00022723"/>
    </source>
</evidence>
<dbReference type="InterPro" id="IPR036866">
    <property type="entry name" value="RibonucZ/Hydroxyglut_hydro"/>
</dbReference>
<dbReference type="Gene3D" id="3.60.15.10">
    <property type="entry name" value="Ribonuclease Z/Hydroxyacylglutathione hydrolase-like"/>
    <property type="match status" value="1"/>
</dbReference>
<dbReference type="SMART" id="SM00849">
    <property type="entry name" value="Lactamase_B"/>
    <property type="match status" value="1"/>
</dbReference>
<dbReference type="PANTHER" id="PTHR42978:SF3">
    <property type="entry name" value="BLR3078 PROTEIN"/>
    <property type="match status" value="1"/>
</dbReference>
<dbReference type="CDD" id="cd07729">
    <property type="entry name" value="AHL_lactonase_MBL-fold"/>
    <property type="match status" value="1"/>
</dbReference>
<dbReference type="GeneID" id="57776818"/>
<dbReference type="KEGG" id="sya:A6768_08220"/>
<dbReference type="InterPro" id="IPR051013">
    <property type="entry name" value="MBL_superfamily_lactonases"/>
</dbReference>
<keyword evidence="4" id="KW-0862">Zinc</keyword>
<dbReference type="GO" id="GO:0046872">
    <property type="term" value="F:metal ion binding"/>
    <property type="evidence" value="ECO:0007669"/>
    <property type="project" value="UniProtKB-KW"/>
</dbReference>
<dbReference type="Pfam" id="PF00753">
    <property type="entry name" value="Lactamase_B"/>
    <property type="match status" value="1"/>
</dbReference>
<dbReference type="GO" id="GO:0016787">
    <property type="term" value="F:hydrolase activity"/>
    <property type="evidence" value="ECO:0007669"/>
    <property type="project" value="UniProtKB-KW"/>
</dbReference>
<protein>
    <submittedName>
        <fullName evidence="6">MBL fold hydrolase</fullName>
    </submittedName>
</protein>
<gene>
    <name evidence="6" type="ORF">A6768_08220</name>
</gene>
<dbReference type="SUPFAM" id="SSF56281">
    <property type="entry name" value="Metallo-hydrolase/oxidoreductase"/>
    <property type="match status" value="1"/>
</dbReference>
<keyword evidence="2" id="KW-0479">Metal-binding</keyword>
<evidence type="ECO:0000256" key="4">
    <source>
        <dbReference type="ARBA" id="ARBA00022833"/>
    </source>
</evidence>
<dbReference type="PANTHER" id="PTHR42978">
    <property type="entry name" value="QUORUM-QUENCHING LACTONASE YTNP-RELATED-RELATED"/>
    <property type="match status" value="1"/>
</dbReference>
<evidence type="ECO:0000256" key="1">
    <source>
        <dbReference type="ARBA" id="ARBA00007749"/>
    </source>
</evidence>
<name>A0A291MY01_SPHYA</name>
<feature type="domain" description="Metallo-beta-lactamase" evidence="5">
    <location>
        <begin position="33"/>
        <end position="248"/>
    </location>
</feature>
<accession>A0A291MY01</accession>
<keyword evidence="3 6" id="KW-0378">Hydrolase</keyword>
<dbReference type="RefSeq" id="WP_097383245.1">
    <property type="nucleotide sequence ID" value="NZ_CP023741.1"/>
</dbReference>
<dbReference type="Proteomes" id="UP000219422">
    <property type="component" value="Chromosome"/>
</dbReference>
<dbReference type="InterPro" id="IPR001279">
    <property type="entry name" value="Metallo-B-lactamas"/>
</dbReference>
<dbReference type="EMBL" id="CP023741">
    <property type="protein sequence ID" value="ATI79993.1"/>
    <property type="molecule type" value="Genomic_DNA"/>
</dbReference>
<dbReference type="AlphaFoldDB" id="A0A291MY01"/>
<comment type="similarity">
    <text evidence="1">Belongs to the metallo-beta-lactamase superfamily.</text>
</comment>
<evidence type="ECO:0000256" key="3">
    <source>
        <dbReference type="ARBA" id="ARBA00022801"/>
    </source>
</evidence>
<evidence type="ECO:0000313" key="7">
    <source>
        <dbReference type="Proteomes" id="UP000219422"/>
    </source>
</evidence>